<evidence type="ECO:0000256" key="3">
    <source>
        <dbReference type="ARBA" id="ARBA00022729"/>
    </source>
</evidence>
<evidence type="ECO:0000313" key="12">
    <source>
        <dbReference type="EMBL" id="KLU91951.1"/>
    </source>
</evidence>
<dbReference type="GO" id="GO:0000324">
    <property type="term" value="C:fungal-type vacuole"/>
    <property type="evidence" value="ECO:0007669"/>
    <property type="project" value="TreeGrafter"/>
</dbReference>
<dbReference type="Gene3D" id="2.60.40.10">
    <property type="entry name" value="Immunoglobulins"/>
    <property type="match status" value="1"/>
</dbReference>
<dbReference type="InterPro" id="IPR034836">
    <property type="entry name" value="CBM20_glucoamylase"/>
</dbReference>
<keyword evidence="3" id="KW-0732">Signal</keyword>
<dbReference type="EC" id="3.2.1.3" evidence="9"/>
<evidence type="ECO:0000313" key="13">
    <source>
        <dbReference type="EnsemblFungi" id="MAPG_10900T0"/>
    </source>
</evidence>
<reference evidence="13" key="5">
    <citation type="submission" date="2015-06" db="UniProtKB">
        <authorList>
            <consortium name="EnsemblFungi"/>
        </authorList>
    </citation>
    <scope>IDENTIFICATION</scope>
    <source>
        <strain evidence="13">ATCC 64411</strain>
    </source>
</reference>
<dbReference type="PANTHER" id="PTHR31616:SF12">
    <property type="entry name" value="GLUCOAMYLASE"/>
    <property type="match status" value="1"/>
</dbReference>
<protein>
    <recommendedName>
        <fullName evidence="9">Glucoamylase</fullName>
        <ecNumber evidence="9">3.2.1.3</ecNumber>
    </recommendedName>
    <alternativeName>
        <fullName evidence="9">1,4-alpha-D-glucan glucohydrolase</fullName>
    </alternativeName>
    <alternativeName>
        <fullName evidence="9">Glucan 1,4-alpha-glucosidase</fullName>
    </alternativeName>
</protein>
<keyword evidence="5" id="KW-0325">Glycoprotein</keyword>
<evidence type="ECO:0000259" key="11">
    <source>
        <dbReference type="PROSITE" id="PS51166"/>
    </source>
</evidence>
<comment type="catalytic activity">
    <reaction evidence="1 9">
        <text>Hydrolysis of terminal (1-&gt;4)-linked alpha-D-glucose residues successively from non-reducing ends of the chains with release of beta-D-glucose.</text>
        <dbReference type="EC" id="3.2.1.3"/>
    </reaction>
</comment>
<evidence type="ECO:0000256" key="5">
    <source>
        <dbReference type="ARBA" id="ARBA00023180"/>
    </source>
</evidence>
<evidence type="ECO:0000256" key="8">
    <source>
        <dbReference type="ARBA" id="ARBA00023326"/>
    </source>
</evidence>
<evidence type="ECO:0000256" key="7">
    <source>
        <dbReference type="ARBA" id="ARBA00023295"/>
    </source>
</evidence>
<keyword evidence="14" id="KW-1185">Reference proteome</keyword>
<gene>
    <name evidence="12" type="ORF">MAPG_10900</name>
</gene>
<sequence>MASLSGQPSSLANGTATATSTSMHPLSSLLLLGAYAAQVVLGRPNSDRTAAVRSVSDVDTFIAKQRPVALSGLLRNIGPDGAYAPGVAPGVVVASPTIVNPDYYYTWTRDSALVFKCLADILADEYDPSLQHLIEYYITTQARLQGVDNPSGSLADGAGLGEAKFNVNLRPYKGSWGRPQRDGPALRAIAMIGYANWLLTNGYTSTIRDILWPVIRNDIAYVAQYWNETGFELWEEVHGSSFFTVASQHRALVEGSTLAKALGTSCASCDRVAPHVLCFLQSFWSSSGGYVVSNIHTDIKRTGLDANSLLGSIHNFDPAAGCDDLTFQPCSSRSLANHKAVVDSFRFYPINSGISAGQAVAVGRYSEDVYYEGNPWYLATLAAAELLYDSVYTWKRYGVINVTETSLPFFKDLSSSVKTGAYTSDSQTFAELVDAVRTYADGFVSVVAKYTPANGSMAEQFHKVDGHPLSAGDLTWSYASFLTAADRRAGTVPASWWTGGGGAGSLPGSCGTNSERGTYSSVSPPPFPPSQTPITGVPTTTATATTTQTSTATGCVTPVVVDVAFNVLVTTVPGEAIKVVGDIEDLGKWHPGSGTPLDASNYTSDNPLWKTSITLKGGHVVQYKYVKVRSDGSVSWEGDPNHTYTVPHSCATEAAISDRWQ</sequence>
<dbReference type="InterPro" id="IPR008291">
    <property type="entry name" value="Glucoamylase_SBD"/>
</dbReference>
<dbReference type="PRINTS" id="PR00736">
    <property type="entry name" value="GLHYDRLASE15"/>
</dbReference>
<evidence type="ECO:0000256" key="1">
    <source>
        <dbReference type="ARBA" id="ARBA00001863"/>
    </source>
</evidence>
<evidence type="ECO:0000256" key="6">
    <source>
        <dbReference type="ARBA" id="ARBA00023277"/>
    </source>
</evidence>
<proteinExistence type="inferred from homology"/>
<dbReference type="Gene3D" id="1.50.10.10">
    <property type="match status" value="1"/>
</dbReference>
<dbReference type="InterPro" id="IPR002044">
    <property type="entry name" value="CBM20"/>
</dbReference>
<reference evidence="14" key="1">
    <citation type="submission" date="2010-05" db="EMBL/GenBank/DDBJ databases">
        <title>The genome sequence of Magnaporthe poae strain ATCC 64411.</title>
        <authorList>
            <person name="Ma L.-J."/>
            <person name="Dead R."/>
            <person name="Young S."/>
            <person name="Zeng Q."/>
            <person name="Koehrsen M."/>
            <person name="Alvarado L."/>
            <person name="Berlin A."/>
            <person name="Chapman S.B."/>
            <person name="Chen Z."/>
            <person name="Freedman E."/>
            <person name="Gellesch M."/>
            <person name="Goldberg J."/>
            <person name="Griggs A."/>
            <person name="Gujja S."/>
            <person name="Heilman E.R."/>
            <person name="Heiman D."/>
            <person name="Hepburn T."/>
            <person name="Howarth C."/>
            <person name="Jen D."/>
            <person name="Larson L."/>
            <person name="Mehta T."/>
            <person name="Neiman D."/>
            <person name="Pearson M."/>
            <person name="Roberts A."/>
            <person name="Saif S."/>
            <person name="Shea T."/>
            <person name="Shenoy N."/>
            <person name="Sisk P."/>
            <person name="Stolte C."/>
            <person name="Sykes S."/>
            <person name="Walk T."/>
            <person name="White J."/>
            <person name="Yandava C."/>
            <person name="Haas B."/>
            <person name="Nusbaum C."/>
            <person name="Birren B."/>
        </authorList>
    </citation>
    <scope>NUCLEOTIDE SEQUENCE [LARGE SCALE GENOMIC DNA]</scope>
    <source>
        <strain evidence="14">ATCC 64411 / 73-15</strain>
    </source>
</reference>
<reference evidence="12" key="2">
    <citation type="submission" date="2010-05" db="EMBL/GenBank/DDBJ databases">
        <title>The Genome Sequence of Magnaporthe poae strain ATCC 64411.</title>
        <authorList>
            <consortium name="The Broad Institute Genome Sequencing Platform"/>
            <consortium name="Broad Institute Genome Sequencing Center for Infectious Disease"/>
            <person name="Ma L.-J."/>
            <person name="Dead R."/>
            <person name="Young S."/>
            <person name="Zeng Q."/>
            <person name="Koehrsen M."/>
            <person name="Alvarado L."/>
            <person name="Berlin A."/>
            <person name="Chapman S.B."/>
            <person name="Chen Z."/>
            <person name="Freedman E."/>
            <person name="Gellesch M."/>
            <person name="Goldberg J."/>
            <person name="Griggs A."/>
            <person name="Gujja S."/>
            <person name="Heilman E.R."/>
            <person name="Heiman D."/>
            <person name="Hepburn T."/>
            <person name="Howarth C."/>
            <person name="Jen D."/>
            <person name="Larson L."/>
            <person name="Mehta T."/>
            <person name="Neiman D."/>
            <person name="Pearson M."/>
            <person name="Roberts A."/>
            <person name="Saif S."/>
            <person name="Shea T."/>
            <person name="Shenoy N."/>
            <person name="Sisk P."/>
            <person name="Stolte C."/>
            <person name="Sykes S."/>
            <person name="Walk T."/>
            <person name="White J."/>
            <person name="Yandava C."/>
            <person name="Haas B."/>
            <person name="Nusbaum C."/>
            <person name="Birren B."/>
        </authorList>
    </citation>
    <scope>NUCLEOTIDE SEQUENCE</scope>
    <source>
        <strain evidence="12">ATCC 64411</strain>
    </source>
</reference>
<feature type="domain" description="CBM20" evidence="11">
    <location>
        <begin position="555"/>
        <end position="661"/>
    </location>
</feature>
<dbReference type="PROSITE" id="PS00820">
    <property type="entry name" value="GLUCOAMYLASE"/>
    <property type="match status" value="1"/>
</dbReference>
<dbReference type="PROSITE" id="PS51166">
    <property type="entry name" value="CBM20"/>
    <property type="match status" value="1"/>
</dbReference>
<dbReference type="STRING" id="644358.A0A0C4EDU0"/>
<dbReference type="eggNOG" id="ENOG502QPM2">
    <property type="taxonomic scope" value="Eukaryota"/>
</dbReference>
<feature type="binding site" evidence="10">
    <location>
        <position position="176"/>
    </location>
    <ligand>
        <name>substrate</name>
    </ligand>
</feature>
<dbReference type="OMA" id="NRKYTVP"/>
<dbReference type="FunFam" id="2.60.40.10:FF:000552">
    <property type="entry name" value="Related to glucoamylase"/>
    <property type="match status" value="1"/>
</dbReference>
<dbReference type="EnsemblFungi" id="MAPG_10900T0">
    <property type="protein sequence ID" value="MAPG_10900T0"/>
    <property type="gene ID" value="MAPG_10900"/>
</dbReference>
<dbReference type="PANTHER" id="PTHR31616">
    <property type="entry name" value="TREHALASE"/>
    <property type="match status" value="1"/>
</dbReference>
<dbReference type="GO" id="GO:0000272">
    <property type="term" value="P:polysaccharide catabolic process"/>
    <property type="evidence" value="ECO:0007669"/>
    <property type="project" value="UniProtKB-KW"/>
</dbReference>
<dbReference type="InterPro" id="IPR000165">
    <property type="entry name" value="Glucoamylase"/>
</dbReference>
<dbReference type="FunFam" id="1.50.10.10:FF:000018">
    <property type="entry name" value="Glucoamylase"/>
    <property type="match status" value="1"/>
</dbReference>
<evidence type="ECO:0000256" key="4">
    <source>
        <dbReference type="ARBA" id="ARBA00022801"/>
    </source>
</evidence>
<dbReference type="GO" id="GO:0004339">
    <property type="term" value="F:glucan 1,4-alpha-glucosidase activity"/>
    <property type="evidence" value="ECO:0007669"/>
    <property type="project" value="UniProtKB-EC"/>
</dbReference>
<dbReference type="SUPFAM" id="SSF48208">
    <property type="entry name" value="Six-hairpin glycosidases"/>
    <property type="match status" value="1"/>
</dbReference>
<dbReference type="Pfam" id="PF00723">
    <property type="entry name" value="Glyco_hydro_15"/>
    <property type="match status" value="1"/>
</dbReference>
<keyword evidence="8 9" id="KW-0624">Polysaccharide degradation</keyword>
<dbReference type="Pfam" id="PF00686">
    <property type="entry name" value="CBM_20"/>
    <property type="match status" value="1"/>
</dbReference>
<dbReference type="InterPro" id="IPR013784">
    <property type="entry name" value="Carb-bd-like_fold"/>
</dbReference>
<evidence type="ECO:0000256" key="9">
    <source>
        <dbReference type="PIRNR" id="PIRNR001031"/>
    </source>
</evidence>
<dbReference type="InterPro" id="IPR046966">
    <property type="entry name" value="Glucoamylase_active_site"/>
</dbReference>
<organism evidence="13 14">
    <name type="scientific">Magnaporthiopsis poae (strain ATCC 64411 / 73-15)</name>
    <name type="common">Kentucky bluegrass fungus</name>
    <name type="synonym">Magnaporthe poae</name>
    <dbReference type="NCBI Taxonomy" id="644358"/>
    <lineage>
        <taxon>Eukaryota</taxon>
        <taxon>Fungi</taxon>
        <taxon>Dikarya</taxon>
        <taxon>Ascomycota</taxon>
        <taxon>Pezizomycotina</taxon>
        <taxon>Sordariomycetes</taxon>
        <taxon>Sordariomycetidae</taxon>
        <taxon>Magnaporthales</taxon>
        <taxon>Magnaporthaceae</taxon>
        <taxon>Magnaporthiopsis</taxon>
    </lineage>
</organism>
<accession>A0A0C4EDU0</accession>
<evidence type="ECO:0000313" key="14">
    <source>
        <dbReference type="Proteomes" id="UP000011715"/>
    </source>
</evidence>
<reference evidence="12" key="3">
    <citation type="submission" date="2011-03" db="EMBL/GenBank/DDBJ databases">
        <title>Annotation of Magnaporthe poae ATCC 64411.</title>
        <authorList>
            <person name="Ma L.-J."/>
            <person name="Dead R."/>
            <person name="Young S.K."/>
            <person name="Zeng Q."/>
            <person name="Gargeya S."/>
            <person name="Fitzgerald M."/>
            <person name="Haas B."/>
            <person name="Abouelleil A."/>
            <person name="Alvarado L."/>
            <person name="Arachchi H.M."/>
            <person name="Berlin A."/>
            <person name="Brown A."/>
            <person name="Chapman S.B."/>
            <person name="Chen Z."/>
            <person name="Dunbar C."/>
            <person name="Freedman E."/>
            <person name="Gearin G."/>
            <person name="Gellesch M."/>
            <person name="Goldberg J."/>
            <person name="Griggs A."/>
            <person name="Gujja S."/>
            <person name="Heiman D."/>
            <person name="Howarth C."/>
            <person name="Larson L."/>
            <person name="Lui A."/>
            <person name="MacDonald P.J.P."/>
            <person name="Mehta T."/>
            <person name="Montmayeur A."/>
            <person name="Murphy C."/>
            <person name="Neiman D."/>
            <person name="Pearson M."/>
            <person name="Priest M."/>
            <person name="Roberts A."/>
            <person name="Saif S."/>
            <person name="Shea T."/>
            <person name="Shenoy N."/>
            <person name="Sisk P."/>
            <person name="Stolte C."/>
            <person name="Sykes S."/>
            <person name="Yandava C."/>
            <person name="Wortman J."/>
            <person name="Nusbaum C."/>
            <person name="Birren B."/>
        </authorList>
    </citation>
    <scope>NUCLEOTIDE SEQUENCE</scope>
    <source>
        <strain evidence="12">ATCC 64411</strain>
    </source>
</reference>
<dbReference type="InterPro" id="IPR012341">
    <property type="entry name" value="6hp_glycosidase-like_sf"/>
</dbReference>
<dbReference type="EMBL" id="ADBL01002683">
    <property type="status" value="NOT_ANNOTATED_CDS"/>
    <property type="molecule type" value="Genomic_DNA"/>
</dbReference>
<comment type="similarity">
    <text evidence="2 9">Belongs to the glycosyl hydrolase 15 family.</text>
</comment>
<keyword evidence="4 9" id="KW-0378">Hydrolase</keyword>
<dbReference type="GO" id="GO:2001070">
    <property type="term" value="F:starch binding"/>
    <property type="evidence" value="ECO:0007669"/>
    <property type="project" value="InterPro"/>
</dbReference>
<evidence type="ECO:0000256" key="10">
    <source>
        <dbReference type="PIRSR" id="PIRSR001031-2"/>
    </source>
</evidence>
<dbReference type="OrthoDB" id="6123450at2759"/>
<reference evidence="13" key="4">
    <citation type="journal article" date="2015" name="G3 (Bethesda)">
        <title>Genome sequences of three phytopathogenic species of the Magnaporthaceae family of fungi.</title>
        <authorList>
            <person name="Okagaki L.H."/>
            <person name="Nunes C.C."/>
            <person name="Sailsbery J."/>
            <person name="Clay B."/>
            <person name="Brown D."/>
            <person name="John T."/>
            <person name="Oh Y."/>
            <person name="Young N."/>
            <person name="Fitzgerald M."/>
            <person name="Haas B.J."/>
            <person name="Zeng Q."/>
            <person name="Young S."/>
            <person name="Adiconis X."/>
            <person name="Fan L."/>
            <person name="Levin J.Z."/>
            <person name="Mitchell T.K."/>
            <person name="Okubara P.A."/>
            <person name="Farman M.L."/>
            <person name="Kohn L.M."/>
            <person name="Birren B."/>
            <person name="Ma L.-J."/>
            <person name="Dean R.A."/>
        </authorList>
    </citation>
    <scope>NUCLEOTIDE SEQUENCE</scope>
    <source>
        <strain evidence="13">ATCC 64411 / 73-15</strain>
    </source>
</reference>
<dbReference type="InterPro" id="IPR013783">
    <property type="entry name" value="Ig-like_fold"/>
</dbReference>
<evidence type="ECO:0000256" key="2">
    <source>
        <dbReference type="ARBA" id="ARBA00006188"/>
    </source>
</evidence>
<dbReference type="Proteomes" id="UP000011715">
    <property type="component" value="Unassembled WGS sequence"/>
</dbReference>
<dbReference type="AlphaFoldDB" id="A0A0C4EDU0"/>
<dbReference type="InterPro" id="IPR011613">
    <property type="entry name" value="GH15-like"/>
</dbReference>
<dbReference type="InterPro" id="IPR008928">
    <property type="entry name" value="6-hairpin_glycosidase_sf"/>
</dbReference>
<dbReference type="PIRSF" id="PIRSF001031">
    <property type="entry name" value="Glu-a-glcsd_SBD"/>
    <property type="match status" value="1"/>
</dbReference>
<dbReference type="EMBL" id="GL876978">
    <property type="protein sequence ID" value="KLU91951.1"/>
    <property type="molecule type" value="Genomic_DNA"/>
</dbReference>
<keyword evidence="7 9" id="KW-0326">Glycosidase</keyword>
<dbReference type="CDD" id="cd05811">
    <property type="entry name" value="CBM20_glucoamylase"/>
    <property type="match status" value="1"/>
</dbReference>
<dbReference type="SUPFAM" id="SSF49452">
    <property type="entry name" value="Starch-binding domain-like"/>
    <property type="match status" value="1"/>
</dbReference>
<name>A0A0C4EDU0_MAGP6</name>
<keyword evidence="6 9" id="KW-0119">Carbohydrate metabolism</keyword>
<dbReference type="VEuPathDB" id="FungiDB:MAPG_10900"/>
<dbReference type="SMART" id="SM01065">
    <property type="entry name" value="CBM_2"/>
    <property type="match status" value="1"/>
</dbReference>